<reference evidence="27" key="1">
    <citation type="submission" date="2020-11" db="EMBL/GenBank/DDBJ databases">
        <authorList>
            <person name="Tran Van P."/>
        </authorList>
    </citation>
    <scope>NUCLEOTIDE SEQUENCE</scope>
</reference>
<feature type="transmembrane region" description="Helical" evidence="25">
    <location>
        <begin position="391"/>
        <end position="414"/>
    </location>
</feature>
<evidence type="ECO:0000259" key="26">
    <source>
        <dbReference type="PROSITE" id="PS50850"/>
    </source>
</evidence>
<evidence type="ECO:0000313" key="27">
    <source>
        <dbReference type="EMBL" id="CAD7281562.1"/>
    </source>
</evidence>
<feature type="transmembrane region" description="Helical" evidence="25">
    <location>
        <begin position="114"/>
        <end position="137"/>
    </location>
</feature>
<dbReference type="OrthoDB" id="424834at2759"/>
<comment type="catalytic activity">
    <reaction evidence="13">
        <text>L-alpha-aminoacyl-L-lysine(out) = L-alpha-aminoacyl-L-lysine(in)</text>
        <dbReference type="Rhea" id="RHEA:79383"/>
        <dbReference type="ChEBI" id="CHEBI:229966"/>
    </reaction>
</comment>
<dbReference type="GO" id="GO:0005765">
    <property type="term" value="C:lysosomal membrane"/>
    <property type="evidence" value="ECO:0007669"/>
    <property type="project" value="UniProtKB-SubCell"/>
</dbReference>
<dbReference type="EMBL" id="OA885014">
    <property type="protein sequence ID" value="CAD7281562.1"/>
    <property type="molecule type" value="Genomic_DNA"/>
</dbReference>
<comment type="catalytic activity">
    <reaction evidence="11">
        <text>L-alpha-aminoacyl-L-histidine(out) = L-alpha-aminoacyl-L-histidine(in)</text>
        <dbReference type="Rhea" id="RHEA:79375"/>
        <dbReference type="ChEBI" id="CHEBI:229967"/>
    </reaction>
</comment>
<protein>
    <recommendedName>
        <fullName evidence="21">Lysosomal dipeptide transporter MFSD1</fullName>
    </recommendedName>
    <alternativeName>
        <fullName evidence="22">Major facilitator superfamily domain-containing protein 1</fullName>
    </alternativeName>
</protein>
<evidence type="ECO:0000256" key="13">
    <source>
        <dbReference type="ARBA" id="ARBA00044893"/>
    </source>
</evidence>
<dbReference type="GO" id="GO:0022857">
    <property type="term" value="F:transmembrane transporter activity"/>
    <property type="evidence" value="ECO:0007669"/>
    <property type="project" value="InterPro"/>
</dbReference>
<evidence type="ECO:0000256" key="17">
    <source>
        <dbReference type="ARBA" id="ARBA00044903"/>
    </source>
</evidence>
<evidence type="ECO:0000256" key="24">
    <source>
        <dbReference type="ARBA" id="ARBA00046376"/>
    </source>
</evidence>
<comment type="catalytic activity">
    <reaction evidence="15">
        <text>L-arginyl-L-alpha-amino acid(out) = L-arginyl-L-alpha-amino acid(in)</text>
        <dbReference type="Rhea" id="RHEA:79371"/>
        <dbReference type="ChEBI" id="CHEBI:84315"/>
    </reaction>
</comment>
<comment type="catalytic activity">
    <reaction evidence="20">
        <text>L-lysyl-glycine(out) = L-lysyl-glycine(in)</text>
        <dbReference type="Rhea" id="RHEA:79407"/>
        <dbReference type="ChEBI" id="CHEBI:191202"/>
    </reaction>
</comment>
<dbReference type="EMBL" id="CAJPEX010002977">
    <property type="protein sequence ID" value="CAG0921714.1"/>
    <property type="molecule type" value="Genomic_DNA"/>
</dbReference>
<dbReference type="PANTHER" id="PTHR23512">
    <property type="entry name" value="MAJOR FACILITATOR SUPERFAMILY DOMAIN-CONTAINING PROTEIN 1"/>
    <property type="match status" value="1"/>
</dbReference>
<dbReference type="SUPFAM" id="SSF103473">
    <property type="entry name" value="MFS general substrate transporter"/>
    <property type="match status" value="1"/>
</dbReference>
<feature type="domain" description="Major facilitator superfamily (MFS) profile" evidence="26">
    <location>
        <begin position="47"/>
        <end position="448"/>
    </location>
</feature>
<feature type="transmembrane region" description="Helical" evidence="25">
    <location>
        <begin position="362"/>
        <end position="384"/>
    </location>
</feature>
<comment type="catalytic activity">
    <reaction evidence="12">
        <text>L-lysyl-L-alpha-amino acid(out) = L-lysyl-L-alpha-amino acid(in)</text>
        <dbReference type="Rhea" id="RHEA:79387"/>
        <dbReference type="ChEBI" id="CHEBI:229965"/>
    </reaction>
</comment>
<evidence type="ECO:0000256" key="15">
    <source>
        <dbReference type="ARBA" id="ARBA00044899"/>
    </source>
</evidence>
<evidence type="ECO:0000256" key="10">
    <source>
        <dbReference type="ARBA" id="ARBA00044881"/>
    </source>
</evidence>
<comment type="catalytic activity">
    <reaction evidence="9">
        <text>L-histidyl-glycine(out) = L-histidyl-glycine(in)</text>
        <dbReference type="Rhea" id="RHEA:79395"/>
        <dbReference type="ChEBI" id="CHEBI:229957"/>
    </reaction>
</comment>
<comment type="similarity">
    <text evidence="2">Belongs to the major facilitator superfamily.</text>
</comment>
<evidence type="ECO:0000256" key="18">
    <source>
        <dbReference type="ARBA" id="ARBA00044912"/>
    </source>
</evidence>
<comment type="catalytic activity">
    <reaction evidence="10">
        <text>L-alpha-aminoacyl-L-arginine(out) = L-alpha-aminoacyl-L-arginine(in)</text>
        <dbReference type="Rhea" id="RHEA:79367"/>
        <dbReference type="ChEBI" id="CHEBI:229968"/>
    </reaction>
</comment>
<evidence type="ECO:0000256" key="7">
    <source>
        <dbReference type="ARBA" id="ARBA00023228"/>
    </source>
</evidence>
<evidence type="ECO:0000256" key="22">
    <source>
        <dbReference type="ARBA" id="ARBA00045018"/>
    </source>
</evidence>
<organism evidence="27">
    <name type="scientific">Notodromas monacha</name>
    <dbReference type="NCBI Taxonomy" id="399045"/>
    <lineage>
        <taxon>Eukaryota</taxon>
        <taxon>Metazoa</taxon>
        <taxon>Ecdysozoa</taxon>
        <taxon>Arthropoda</taxon>
        <taxon>Crustacea</taxon>
        <taxon>Oligostraca</taxon>
        <taxon>Ostracoda</taxon>
        <taxon>Podocopa</taxon>
        <taxon>Podocopida</taxon>
        <taxon>Cypridocopina</taxon>
        <taxon>Cypridoidea</taxon>
        <taxon>Cyprididae</taxon>
        <taxon>Notodromas</taxon>
    </lineage>
</organism>
<feature type="transmembrane region" description="Helical" evidence="25">
    <location>
        <begin position="334"/>
        <end position="356"/>
    </location>
</feature>
<feature type="transmembrane region" description="Helical" evidence="25">
    <location>
        <begin position="46"/>
        <end position="65"/>
    </location>
</feature>
<dbReference type="CDD" id="cd17340">
    <property type="entry name" value="MFS_MFSD1"/>
    <property type="match status" value="1"/>
</dbReference>
<comment type="catalytic activity">
    <reaction evidence="19">
        <text>L-alanyl-L-lysine(out) = L-alanyl-L-lysine(in)</text>
        <dbReference type="Rhea" id="RHEA:79415"/>
        <dbReference type="ChEBI" id="CHEBI:192470"/>
    </reaction>
</comment>
<comment type="catalytic activity">
    <reaction evidence="17">
        <text>L-arginyl-glycine(out) = L-arginyl-glycine(in)</text>
        <dbReference type="Rhea" id="RHEA:79391"/>
        <dbReference type="ChEBI" id="CHEBI:229955"/>
    </reaction>
</comment>
<evidence type="ECO:0000256" key="6">
    <source>
        <dbReference type="ARBA" id="ARBA00023136"/>
    </source>
</evidence>
<dbReference type="InterPro" id="IPR020846">
    <property type="entry name" value="MFS_dom"/>
</dbReference>
<dbReference type="PROSITE" id="PS50850">
    <property type="entry name" value="MFS"/>
    <property type="match status" value="1"/>
</dbReference>
<feature type="transmembrane region" description="Helical" evidence="25">
    <location>
        <begin position="420"/>
        <end position="444"/>
    </location>
</feature>
<feature type="transmembrane region" description="Helical" evidence="25">
    <location>
        <begin position="149"/>
        <end position="171"/>
    </location>
</feature>
<feature type="transmembrane region" description="Helical" evidence="25">
    <location>
        <begin position="269"/>
        <end position="294"/>
    </location>
</feature>
<evidence type="ECO:0000256" key="21">
    <source>
        <dbReference type="ARBA" id="ARBA00044985"/>
    </source>
</evidence>
<dbReference type="Pfam" id="PF07690">
    <property type="entry name" value="MFS_1"/>
    <property type="match status" value="1"/>
</dbReference>
<evidence type="ECO:0000256" key="4">
    <source>
        <dbReference type="ARBA" id="ARBA00022692"/>
    </source>
</evidence>
<dbReference type="AlphaFoldDB" id="A0A7R9BTZ6"/>
<feature type="transmembrane region" description="Helical" evidence="25">
    <location>
        <begin position="306"/>
        <end position="327"/>
    </location>
</feature>
<feature type="transmembrane region" description="Helical" evidence="25">
    <location>
        <begin position="216"/>
        <end position="238"/>
    </location>
</feature>
<keyword evidence="4 25" id="KW-0812">Transmembrane</keyword>
<name>A0A7R9BTZ6_9CRUS</name>
<dbReference type="InterPro" id="IPR036259">
    <property type="entry name" value="MFS_trans_sf"/>
</dbReference>
<evidence type="ECO:0000256" key="1">
    <source>
        <dbReference type="ARBA" id="ARBA00004155"/>
    </source>
</evidence>
<comment type="subcellular location">
    <subcellularLocation>
        <location evidence="1">Lysosome membrane</location>
        <topology evidence="1">Multi-pass membrane protein</topology>
    </subcellularLocation>
</comment>
<proteinExistence type="inferred from homology"/>
<comment type="function">
    <text evidence="23">Lysosomal dipeptide uniporter that selectively exports lysine, arginine or histidine-containing dipeptides with a net positive charge from the lysosome lumen into the cytosol. Could play a role in a specific type of protein O-glycosylation indirectly regulating macrophages migration and tissue invasion. Also essential for liver homeostasis.</text>
</comment>
<evidence type="ECO:0000256" key="12">
    <source>
        <dbReference type="ARBA" id="ARBA00044891"/>
    </source>
</evidence>
<evidence type="ECO:0000256" key="20">
    <source>
        <dbReference type="ARBA" id="ARBA00044924"/>
    </source>
</evidence>
<evidence type="ECO:0000256" key="19">
    <source>
        <dbReference type="ARBA" id="ARBA00044919"/>
    </source>
</evidence>
<evidence type="ECO:0000256" key="14">
    <source>
        <dbReference type="ARBA" id="ARBA00044898"/>
    </source>
</evidence>
<evidence type="ECO:0000256" key="23">
    <source>
        <dbReference type="ARBA" id="ARBA00045709"/>
    </source>
</evidence>
<evidence type="ECO:0000313" key="28">
    <source>
        <dbReference type="Proteomes" id="UP000678499"/>
    </source>
</evidence>
<evidence type="ECO:0000256" key="11">
    <source>
        <dbReference type="ARBA" id="ARBA00044884"/>
    </source>
</evidence>
<evidence type="ECO:0000256" key="16">
    <source>
        <dbReference type="ARBA" id="ARBA00044900"/>
    </source>
</evidence>
<dbReference type="Proteomes" id="UP000678499">
    <property type="component" value="Unassembled WGS sequence"/>
</dbReference>
<accession>A0A7R9BTZ6</accession>
<evidence type="ECO:0000256" key="8">
    <source>
        <dbReference type="ARBA" id="ARBA00044876"/>
    </source>
</evidence>
<keyword evidence="6 25" id="KW-0472">Membrane</keyword>
<feature type="transmembrane region" description="Helical" evidence="25">
    <location>
        <begin position="86"/>
        <end position="108"/>
    </location>
</feature>
<keyword evidence="7" id="KW-0458">Lysosome</keyword>
<dbReference type="InterPro" id="IPR052187">
    <property type="entry name" value="MFSD1"/>
</dbReference>
<comment type="catalytic activity">
    <reaction evidence="14">
        <text>L-aspartyl-L-lysine(out) = L-aspartyl-L-lysine(in)</text>
        <dbReference type="Rhea" id="RHEA:79411"/>
        <dbReference type="ChEBI" id="CHEBI:229953"/>
    </reaction>
</comment>
<evidence type="ECO:0000256" key="25">
    <source>
        <dbReference type="SAM" id="Phobius"/>
    </source>
</evidence>
<dbReference type="Gene3D" id="1.20.1250.20">
    <property type="entry name" value="MFS general substrate transporter like domains"/>
    <property type="match status" value="2"/>
</dbReference>
<comment type="catalytic activity">
    <reaction evidence="18">
        <text>L-histidyl-L-alpha-amino acid(out) = L-histidyl-L-alpha-amino acid(in)</text>
        <dbReference type="Rhea" id="RHEA:79379"/>
        <dbReference type="ChEBI" id="CHEBI:229964"/>
    </reaction>
</comment>
<comment type="catalytic activity">
    <reaction evidence="8">
        <text>L-lysyl-L-alanine(out) = L-lysyl-L-alanine(in)</text>
        <dbReference type="Rhea" id="RHEA:79399"/>
        <dbReference type="ChEBI" id="CHEBI:229954"/>
    </reaction>
</comment>
<evidence type="ECO:0000256" key="2">
    <source>
        <dbReference type="ARBA" id="ARBA00008335"/>
    </source>
</evidence>
<comment type="subunit">
    <text evidence="24">Homodimer. Interacts with lysosomal protein GLMP (via lumenal domain); the interaction starts while both proteins are still in the endoplasmic reticulum and is required for stabilization of MFSD1 in lysosomes but has no direct effect on its targeting to lysosomes or transporter activity.</text>
</comment>
<evidence type="ECO:0000256" key="5">
    <source>
        <dbReference type="ARBA" id="ARBA00022989"/>
    </source>
</evidence>
<dbReference type="PANTHER" id="PTHR23512:SF3">
    <property type="entry name" value="MAJOR FACILITATOR SUPERFAMILY DOMAIN-CONTAINING PROTEIN 1"/>
    <property type="match status" value="1"/>
</dbReference>
<keyword evidence="5 25" id="KW-1133">Transmembrane helix</keyword>
<dbReference type="InterPro" id="IPR011701">
    <property type="entry name" value="MFS"/>
</dbReference>
<sequence>MTEVLDDRTADVAPLIRDEDSRDSTEQEPDLKVGCDFCCNPNRTCYRFIALFLMCFMGFGSYFCYDNPGALQTYIKADMGVTTSEFANLYSWYSWPNVILCFVGGYLVDSVFGIRFGTALFALIVFAGQIIFALGGLLNKYWLMEAGRFVFGIGGESLAVAQNTYAVSWFMGKELNMVFGLQMSFARVGSTVNFNMMVPLYDYIHQYYKGYQCTGIVLMIAAVFCLLSFICASALGWLDYRRAKLTGKAEAETGEVIQLRDIFDFGASFWLATAICVSYYVAIFPLIGLGQIFFQRKYGLSSSAANAVNGIVYIIAAFASPLFGIIMDKTGRNVLWCFIAIVCTLGSFAGLTFTFVNPYIPMVSVGLSYSLLASALWPMVALLLPEHQLGTAYGIMQAAQNLGLAVITMLAGWIVDTKGYFVLLTFFILCLSVSLMAIIVLWVLDYTQNGLLNLSIEAREARRIESMLAKRDSISSMDSRTRQAMRLSQSEFSLRNRFLSRIGAQVSIECFFPHPEYGIEHGVGCGLAGYFLLVE</sequence>
<comment type="catalytic activity">
    <reaction evidence="16">
        <text>L-lysyl-L-lysine(out) = L-lysyl-L-lysine(in)</text>
        <dbReference type="Rhea" id="RHEA:79403"/>
        <dbReference type="ChEBI" id="CHEBI:229956"/>
    </reaction>
</comment>
<evidence type="ECO:0000256" key="3">
    <source>
        <dbReference type="ARBA" id="ARBA00022448"/>
    </source>
</evidence>
<gene>
    <name evidence="27" type="ORF">NMOB1V02_LOCUS9205</name>
</gene>
<evidence type="ECO:0000256" key="9">
    <source>
        <dbReference type="ARBA" id="ARBA00044878"/>
    </source>
</evidence>
<keyword evidence="3" id="KW-0813">Transport</keyword>
<keyword evidence="28" id="KW-1185">Reference proteome</keyword>